<gene>
    <name evidence="1" type="ORF">Esi_0173_0027</name>
</gene>
<accession>D7FN18</accession>
<keyword evidence="2" id="KW-1185">Reference proteome</keyword>
<dbReference type="Proteomes" id="UP000002630">
    <property type="component" value="Unassembled WGS sequence"/>
</dbReference>
<sequence length="132" mass="14061">MYLFIARSGIEGLQAPVGVTSHANPTSGGRYVHQEARAMPGSWPTLRPPAKKGCSAAARFGKPGLLEFAKANRCGWTPATCAQATGSGHLGILKRLRARGCGWDEETRRQAAIGGHLKVLKWARAPSANWLG</sequence>
<organism evidence="1 2">
    <name type="scientific">Ectocarpus siliculosus</name>
    <name type="common">Brown alga</name>
    <name type="synonym">Conferva siliculosa</name>
    <dbReference type="NCBI Taxonomy" id="2880"/>
    <lineage>
        <taxon>Eukaryota</taxon>
        <taxon>Sar</taxon>
        <taxon>Stramenopiles</taxon>
        <taxon>Ochrophyta</taxon>
        <taxon>PX clade</taxon>
        <taxon>Phaeophyceae</taxon>
        <taxon>Ectocarpales</taxon>
        <taxon>Ectocarpaceae</taxon>
        <taxon>Ectocarpus</taxon>
    </lineage>
</organism>
<dbReference type="EMBL" id="FN649760">
    <property type="protein sequence ID" value="CBJ30082.1"/>
    <property type="molecule type" value="Genomic_DNA"/>
</dbReference>
<evidence type="ECO:0000313" key="1">
    <source>
        <dbReference type="EMBL" id="CBJ30082.1"/>
    </source>
</evidence>
<proteinExistence type="predicted"/>
<evidence type="ECO:0000313" key="2">
    <source>
        <dbReference type="Proteomes" id="UP000002630"/>
    </source>
</evidence>
<reference evidence="1 2" key="1">
    <citation type="journal article" date="2010" name="Nature">
        <title>The Ectocarpus genome and the independent evolution of multicellularity in brown algae.</title>
        <authorList>
            <person name="Cock J.M."/>
            <person name="Sterck L."/>
            <person name="Rouze P."/>
            <person name="Scornet D."/>
            <person name="Allen A.E."/>
            <person name="Amoutzias G."/>
            <person name="Anthouard V."/>
            <person name="Artiguenave F."/>
            <person name="Aury J.M."/>
            <person name="Badger J.H."/>
            <person name="Beszteri B."/>
            <person name="Billiau K."/>
            <person name="Bonnet E."/>
            <person name="Bothwell J.H."/>
            <person name="Bowler C."/>
            <person name="Boyen C."/>
            <person name="Brownlee C."/>
            <person name="Carrano C.J."/>
            <person name="Charrier B."/>
            <person name="Cho G.Y."/>
            <person name="Coelho S.M."/>
            <person name="Collen J."/>
            <person name="Corre E."/>
            <person name="Da Silva C."/>
            <person name="Delage L."/>
            <person name="Delaroque N."/>
            <person name="Dittami S.M."/>
            <person name="Doulbeau S."/>
            <person name="Elias M."/>
            <person name="Farnham G."/>
            <person name="Gachon C.M."/>
            <person name="Gschloessl B."/>
            <person name="Heesch S."/>
            <person name="Jabbari K."/>
            <person name="Jubin C."/>
            <person name="Kawai H."/>
            <person name="Kimura K."/>
            <person name="Kloareg B."/>
            <person name="Kupper F.C."/>
            <person name="Lang D."/>
            <person name="Le Bail A."/>
            <person name="Leblanc C."/>
            <person name="Lerouge P."/>
            <person name="Lohr M."/>
            <person name="Lopez P.J."/>
            <person name="Martens C."/>
            <person name="Maumus F."/>
            <person name="Michel G."/>
            <person name="Miranda-Saavedra D."/>
            <person name="Morales J."/>
            <person name="Moreau H."/>
            <person name="Motomura T."/>
            <person name="Nagasato C."/>
            <person name="Napoli C.A."/>
            <person name="Nelson D.R."/>
            <person name="Nyvall-Collen P."/>
            <person name="Peters A.F."/>
            <person name="Pommier C."/>
            <person name="Potin P."/>
            <person name="Poulain J."/>
            <person name="Quesneville H."/>
            <person name="Read B."/>
            <person name="Rensing S.A."/>
            <person name="Ritter A."/>
            <person name="Rousvoal S."/>
            <person name="Samanta M."/>
            <person name="Samson G."/>
            <person name="Schroeder D.C."/>
            <person name="Segurens B."/>
            <person name="Strittmatter M."/>
            <person name="Tonon T."/>
            <person name="Tregear J.W."/>
            <person name="Valentin K."/>
            <person name="von Dassow P."/>
            <person name="Yamagishi T."/>
            <person name="Van de Peer Y."/>
            <person name="Wincker P."/>
        </authorList>
    </citation>
    <scope>NUCLEOTIDE SEQUENCE [LARGE SCALE GENOMIC DNA]</scope>
    <source>
        <strain evidence="2">Ec32 / CCAP1310/4</strain>
    </source>
</reference>
<dbReference type="InParanoid" id="D7FN18"/>
<protein>
    <submittedName>
        <fullName evidence="1">Uncharacterized protein</fullName>
    </submittedName>
</protein>
<name>D7FN18_ECTSI</name>
<dbReference type="AlphaFoldDB" id="D7FN18"/>